<evidence type="ECO:0000313" key="2">
    <source>
        <dbReference type="Proteomes" id="UP000265768"/>
    </source>
</evidence>
<protein>
    <submittedName>
        <fullName evidence="1">Uncharacterized protein</fullName>
    </submittedName>
</protein>
<dbReference type="EMBL" id="QZEY01000019">
    <property type="protein sequence ID" value="RJL23184.1"/>
    <property type="molecule type" value="Genomic_DNA"/>
</dbReference>
<comment type="caution">
    <text evidence="1">The sequence shown here is derived from an EMBL/GenBank/DDBJ whole genome shotgun (WGS) entry which is preliminary data.</text>
</comment>
<dbReference type="AlphaFoldDB" id="A0A3A4AA12"/>
<keyword evidence="2" id="KW-1185">Reference proteome</keyword>
<accession>A0A3A4AA12</accession>
<proteinExistence type="predicted"/>
<evidence type="ECO:0000313" key="1">
    <source>
        <dbReference type="EMBL" id="RJL23184.1"/>
    </source>
</evidence>
<dbReference type="Proteomes" id="UP000265768">
    <property type="component" value="Unassembled WGS sequence"/>
</dbReference>
<name>A0A3A4AA12_9ACTN</name>
<gene>
    <name evidence="1" type="ORF">D5H75_32920</name>
</gene>
<reference evidence="1 2" key="1">
    <citation type="submission" date="2018-09" db="EMBL/GenBank/DDBJ databases">
        <title>YIM 75507 draft genome.</title>
        <authorList>
            <person name="Tang S."/>
            <person name="Feng Y."/>
        </authorList>
    </citation>
    <scope>NUCLEOTIDE SEQUENCE [LARGE SCALE GENOMIC DNA]</scope>
    <source>
        <strain evidence="1 2">YIM 75507</strain>
    </source>
</reference>
<sequence length="142" mass="15515">MATDTMREISRQQDEPEAGFCEVSEEVAQEHAERLDALGEVLRGHGLRTLLVRRVCLNMRVEQAWGWARYGRPELIVAGRDSVANHAAWVGVLDTPDGPFFVAHPADERFPRVQGPVTDPIGVADGVVQMVQAMAAQAGEVA</sequence>
<dbReference type="RefSeq" id="WP_119930496.1">
    <property type="nucleotide sequence ID" value="NZ_QZEY01000019.1"/>
</dbReference>
<organism evidence="1 2">
    <name type="scientific">Bailinhaonella thermotolerans</name>
    <dbReference type="NCBI Taxonomy" id="1070861"/>
    <lineage>
        <taxon>Bacteria</taxon>
        <taxon>Bacillati</taxon>
        <taxon>Actinomycetota</taxon>
        <taxon>Actinomycetes</taxon>
        <taxon>Streptosporangiales</taxon>
        <taxon>Streptosporangiaceae</taxon>
        <taxon>Bailinhaonella</taxon>
    </lineage>
</organism>